<dbReference type="EMBL" id="JAPZVP010000034">
    <property type="protein sequence ID" value="MDA1363028.1"/>
    <property type="molecule type" value="Genomic_DNA"/>
</dbReference>
<proteinExistence type="predicted"/>
<protein>
    <submittedName>
        <fullName evidence="1">YbaB/EbfC family nucleoid-associated protein</fullName>
    </submittedName>
</protein>
<dbReference type="Proteomes" id="UP001146067">
    <property type="component" value="Unassembled WGS sequence"/>
</dbReference>
<keyword evidence="2" id="KW-1185">Reference proteome</keyword>
<dbReference type="InterPro" id="IPR004401">
    <property type="entry name" value="YbaB/EbfC"/>
</dbReference>
<accession>A0A9X3SVW5</accession>
<dbReference type="InterPro" id="IPR036894">
    <property type="entry name" value="YbaB-like_sf"/>
</dbReference>
<dbReference type="RefSeq" id="WP_270113113.1">
    <property type="nucleotide sequence ID" value="NZ_JAPZVP010000034.1"/>
</dbReference>
<organism evidence="1 2">
    <name type="scientific">Glycomyces luteolus</name>
    <dbReference type="NCBI Taxonomy" id="2670330"/>
    <lineage>
        <taxon>Bacteria</taxon>
        <taxon>Bacillati</taxon>
        <taxon>Actinomycetota</taxon>
        <taxon>Actinomycetes</taxon>
        <taxon>Glycomycetales</taxon>
        <taxon>Glycomycetaceae</taxon>
        <taxon>Glycomyces</taxon>
    </lineage>
</organism>
<comment type="caution">
    <text evidence="1">The sequence shown here is derived from an EMBL/GenBank/DDBJ whole genome shotgun (WGS) entry which is preliminary data.</text>
</comment>
<sequence>MSDSSEAMQARTREIERMAAEARGEAVSEHGEVRVVAAAGGRIEELDLRMSAFELSGLELGELIVSTLRSAESQLDAQLTSAIQAAMGSLGAFTTEEEGR</sequence>
<name>A0A9X3SVW5_9ACTN</name>
<evidence type="ECO:0000313" key="2">
    <source>
        <dbReference type="Proteomes" id="UP001146067"/>
    </source>
</evidence>
<reference evidence="1" key="1">
    <citation type="submission" date="2022-12" db="EMBL/GenBank/DDBJ databases">
        <title>Gycomyces niveus sp.nov.,a novel actinomycete isolated from soil in Shouguan.</title>
        <authorList>
            <person name="Yang X."/>
        </authorList>
    </citation>
    <scope>NUCLEOTIDE SEQUENCE</scope>
    <source>
        <strain evidence="1">NEAU-A15</strain>
    </source>
</reference>
<dbReference type="SUPFAM" id="SSF82607">
    <property type="entry name" value="YbaB-like"/>
    <property type="match status" value="1"/>
</dbReference>
<gene>
    <name evidence="1" type="ORF">O1R50_25670</name>
</gene>
<dbReference type="GO" id="GO:0003677">
    <property type="term" value="F:DNA binding"/>
    <property type="evidence" value="ECO:0007669"/>
    <property type="project" value="InterPro"/>
</dbReference>
<evidence type="ECO:0000313" key="1">
    <source>
        <dbReference type="EMBL" id="MDA1363028.1"/>
    </source>
</evidence>
<dbReference type="AlphaFoldDB" id="A0A9X3SVW5"/>
<dbReference type="Gene3D" id="3.30.1310.10">
    <property type="entry name" value="Nucleoid-associated protein YbaB-like domain"/>
    <property type="match status" value="1"/>
</dbReference>
<dbReference type="Pfam" id="PF02575">
    <property type="entry name" value="YbaB_DNA_bd"/>
    <property type="match status" value="1"/>
</dbReference>